<dbReference type="GeneID" id="94829310"/>
<dbReference type="Proteomes" id="UP000179807">
    <property type="component" value="Unassembled WGS sequence"/>
</dbReference>
<keyword evidence="3" id="KW-1185">Reference proteome</keyword>
<proteinExistence type="predicted"/>
<comment type="caution">
    <text evidence="2">The sequence shown here is derived from an EMBL/GenBank/DDBJ whole genome shotgun (WGS) entry which is preliminary data.</text>
</comment>
<dbReference type="VEuPathDB" id="TrichDB:TRFO_08972"/>
<dbReference type="EMBL" id="MLAK01001060">
    <property type="protein sequence ID" value="OHS98374.1"/>
    <property type="molecule type" value="Genomic_DNA"/>
</dbReference>
<keyword evidence="1" id="KW-1133">Transmembrane helix</keyword>
<dbReference type="OrthoDB" id="5519333at2759"/>
<gene>
    <name evidence="2" type="ORF">TRFO_08972</name>
</gene>
<dbReference type="PANTHER" id="PTHR35442">
    <property type="entry name" value="TRANSMEMBRANE PROTEIN 249"/>
    <property type="match status" value="1"/>
</dbReference>
<sequence length="237" mass="27847">MKSSSSRASSYKRGKKITKAEYYLELNQKDTPTYPFYKDPNGNLFFQTRHKLSLAMFILFLIFLITFLLVGFLESWFNNYTFILGALVIIFLFETINYYPVRTYVIEYGKRYQFYKGNVCIVNGPISDIYIRLKKKEEAEKPHYYLVLDGIEIEEVQITYYGKSIPIMRKLGKNIANRLNINYFDIENYSPHHEVIHPGQNTTIDGDFQYNENFSTNCHSFSSENSESFSSFYSSDS</sequence>
<keyword evidence="1" id="KW-0472">Membrane</keyword>
<organism evidence="2 3">
    <name type="scientific">Tritrichomonas foetus</name>
    <dbReference type="NCBI Taxonomy" id="1144522"/>
    <lineage>
        <taxon>Eukaryota</taxon>
        <taxon>Metamonada</taxon>
        <taxon>Parabasalia</taxon>
        <taxon>Tritrichomonadida</taxon>
        <taxon>Tritrichomonadidae</taxon>
        <taxon>Tritrichomonas</taxon>
    </lineage>
</organism>
<evidence type="ECO:0000313" key="2">
    <source>
        <dbReference type="EMBL" id="OHS98374.1"/>
    </source>
</evidence>
<keyword evidence="1" id="KW-0812">Transmembrane</keyword>
<feature type="transmembrane region" description="Helical" evidence="1">
    <location>
        <begin position="52"/>
        <end position="73"/>
    </location>
</feature>
<evidence type="ECO:0000313" key="3">
    <source>
        <dbReference type="Proteomes" id="UP000179807"/>
    </source>
</evidence>
<reference evidence="2" key="1">
    <citation type="submission" date="2016-10" db="EMBL/GenBank/DDBJ databases">
        <authorList>
            <person name="Benchimol M."/>
            <person name="Almeida L.G."/>
            <person name="Vasconcelos A.T."/>
            <person name="Perreira-Neves A."/>
            <person name="Rosa I.A."/>
            <person name="Tasca T."/>
            <person name="Bogo M.R."/>
            <person name="de Souza W."/>
        </authorList>
    </citation>
    <scope>NUCLEOTIDE SEQUENCE [LARGE SCALE GENOMIC DNA]</scope>
    <source>
        <strain evidence="2">K</strain>
    </source>
</reference>
<dbReference type="Pfam" id="PF15158">
    <property type="entry name" value="TMEM249"/>
    <property type="match status" value="1"/>
</dbReference>
<protein>
    <submittedName>
        <fullName evidence="2">Transmembrane protein 249-like protein</fullName>
    </submittedName>
</protein>
<accession>A0A1J4JGS3</accession>
<dbReference type="PANTHER" id="PTHR35442:SF1">
    <property type="entry name" value="CATION CHANNEL SPERM-ASSOCIATED AUXILIARY SUBUNIT TMEM249"/>
    <property type="match status" value="1"/>
</dbReference>
<dbReference type="AlphaFoldDB" id="A0A1J4JGS3"/>
<dbReference type="InterPro" id="IPR027861">
    <property type="entry name" value="TMEM249"/>
</dbReference>
<name>A0A1J4JGS3_9EUKA</name>
<feature type="transmembrane region" description="Helical" evidence="1">
    <location>
        <begin position="79"/>
        <end position="101"/>
    </location>
</feature>
<dbReference type="RefSeq" id="XP_068351511.1">
    <property type="nucleotide sequence ID" value="XM_068494606.1"/>
</dbReference>
<evidence type="ECO:0000256" key="1">
    <source>
        <dbReference type="SAM" id="Phobius"/>
    </source>
</evidence>